<organism evidence="5 6">
    <name type="scientific">Prauserella muralis</name>
    <dbReference type="NCBI Taxonomy" id="588067"/>
    <lineage>
        <taxon>Bacteria</taxon>
        <taxon>Bacillati</taxon>
        <taxon>Actinomycetota</taxon>
        <taxon>Actinomycetes</taxon>
        <taxon>Pseudonocardiales</taxon>
        <taxon>Pseudonocardiaceae</taxon>
        <taxon>Prauserella</taxon>
    </lineage>
</organism>
<proteinExistence type="predicted"/>
<dbReference type="InterPro" id="IPR011701">
    <property type="entry name" value="MFS"/>
</dbReference>
<dbReference type="SUPFAM" id="SSF103473">
    <property type="entry name" value="MFS general substrate transporter"/>
    <property type="match status" value="1"/>
</dbReference>
<dbReference type="Pfam" id="PF07690">
    <property type="entry name" value="MFS_1"/>
    <property type="match status" value="1"/>
</dbReference>
<comment type="subcellular location">
    <subcellularLocation>
        <location evidence="1">Cell membrane</location>
        <topology evidence="1">Multi-pass membrane protein</topology>
    </subcellularLocation>
</comment>
<evidence type="ECO:0000313" key="5">
    <source>
        <dbReference type="EMBL" id="PXY21369.1"/>
    </source>
</evidence>
<dbReference type="InterPro" id="IPR020846">
    <property type="entry name" value="MFS_dom"/>
</dbReference>
<dbReference type="GO" id="GO:0005886">
    <property type="term" value="C:plasma membrane"/>
    <property type="evidence" value="ECO:0007669"/>
    <property type="project" value="UniProtKB-SubCell"/>
</dbReference>
<evidence type="ECO:0000256" key="4">
    <source>
        <dbReference type="ARBA" id="ARBA00023136"/>
    </source>
</evidence>
<evidence type="ECO:0000256" key="3">
    <source>
        <dbReference type="ARBA" id="ARBA00022989"/>
    </source>
</evidence>
<dbReference type="GO" id="GO:0022857">
    <property type="term" value="F:transmembrane transporter activity"/>
    <property type="evidence" value="ECO:0007669"/>
    <property type="project" value="InterPro"/>
</dbReference>
<dbReference type="AlphaFoldDB" id="A0A2V4AP05"/>
<dbReference type="InterPro" id="IPR036259">
    <property type="entry name" value="MFS_trans_sf"/>
</dbReference>
<dbReference type="EMBL" id="MASW01000006">
    <property type="protein sequence ID" value="PXY21369.1"/>
    <property type="molecule type" value="Genomic_DNA"/>
</dbReference>
<evidence type="ECO:0000313" key="6">
    <source>
        <dbReference type="Proteomes" id="UP000249915"/>
    </source>
</evidence>
<dbReference type="OrthoDB" id="5189108at2"/>
<dbReference type="Proteomes" id="UP000249915">
    <property type="component" value="Unassembled WGS sequence"/>
</dbReference>
<keyword evidence="2" id="KW-0812">Transmembrane</keyword>
<gene>
    <name evidence="5" type="ORF">BAY60_24330</name>
</gene>
<comment type="caution">
    <text evidence="5">The sequence shown here is derived from an EMBL/GenBank/DDBJ whole genome shotgun (WGS) entry which is preliminary data.</text>
</comment>
<dbReference type="PROSITE" id="PS50850">
    <property type="entry name" value="MFS"/>
    <property type="match status" value="1"/>
</dbReference>
<evidence type="ECO:0000256" key="2">
    <source>
        <dbReference type="ARBA" id="ARBA00022692"/>
    </source>
</evidence>
<protein>
    <submittedName>
        <fullName evidence="5">Arabinose ABC transporter permease</fullName>
    </submittedName>
</protein>
<dbReference type="InterPro" id="IPR052714">
    <property type="entry name" value="MFS_Exporter"/>
</dbReference>
<dbReference type="PANTHER" id="PTHR23531:SF1">
    <property type="entry name" value="QUINOLENE RESISTANCE PROTEIN NORA"/>
    <property type="match status" value="1"/>
</dbReference>
<keyword evidence="4" id="KW-0472">Membrane</keyword>
<dbReference type="Gene3D" id="1.20.1250.20">
    <property type="entry name" value="MFS general substrate transporter like domains"/>
    <property type="match status" value="1"/>
</dbReference>
<accession>A0A2V4AP05</accession>
<keyword evidence="3" id="KW-1133">Transmembrane helix</keyword>
<keyword evidence="6" id="KW-1185">Reference proteome</keyword>
<dbReference type="RefSeq" id="WP_112284601.1">
    <property type="nucleotide sequence ID" value="NZ_MASW01000006.1"/>
</dbReference>
<evidence type="ECO:0000256" key="1">
    <source>
        <dbReference type="ARBA" id="ARBA00004651"/>
    </source>
</evidence>
<dbReference type="PANTHER" id="PTHR23531">
    <property type="entry name" value="QUINOLENE RESISTANCE PROTEIN NORA"/>
    <property type="match status" value="1"/>
</dbReference>
<name>A0A2V4AP05_9PSEU</name>
<sequence>MPDGPAPASPLGYRDFRLSLLASTLAFTGYGLLLPVVPLWAVHQGAGPVTAGAATGVFMASTVLTQLAVPALIRARGYRLALVWGALLLAVPAPLLIVSTEAAPILAVSFVRGAGFGLLTVCGSALIAELLPGGHVARGSGLYGLAVGLPQLLGLPAGAWLAEHWGFEPVFVVATVLPLAALVPMLLLPALPPRHAPEGGRGLRGLITATWRPWLPMLAVSTGFGAVATFAPIVVSSPASAIALFVAPGAAMLSRWVAGQVGDRMASPGRMLPGGLAVGGLGLLGFALLASNPVAAVLSAAVFGAGFGVVQNDSLVAMFARSAAGPASVAWNVAFDAGQGLGAVAVGAIVAGSSFGVAFGLLAGAALALLPVAWLARRP</sequence>
<reference evidence="5 6" key="1">
    <citation type="submission" date="2016-07" db="EMBL/GenBank/DDBJ databases">
        <title>Draft genome sequence of Prauserella muralis DSM 45305, isolated from a mould-covered wall in an indoor environment.</title>
        <authorList>
            <person name="Ruckert C."/>
            <person name="Albersmeier A."/>
            <person name="Jiang C.-L."/>
            <person name="Jiang Y."/>
            <person name="Kalinowski J."/>
            <person name="Schneider O."/>
            <person name="Winkler A."/>
            <person name="Zotchev S.B."/>
        </authorList>
    </citation>
    <scope>NUCLEOTIDE SEQUENCE [LARGE SCALE GENOMIC DNA]</scope>
    <source>
        <strain evidence="5 6">DSM 45305</strain>
    </source>
</reference>